<reference evidence="2 3" key="1">
    <citation type="submission" date="2019-08" db="EMBL/GenBank/DDBJ databases">
        <title>In-depth cultivation of the pig gut microbiome towards novel bacterial diversity and tailored functional studies.</title>
        <authorList>
            <person name="Wylensek D."/>
            <person name="Hitch T.C.A."/>
            <person name="Clavel T."/>
        </authorList>
    </citation>
    <scope>NUCLEOTIDE SEQUENCE [LARGE SCALE GENOMIC DNA]</scope>
    <source>
        <strain evidence="2 3">WCA-389-WT-23D1</strain>
    </source>
</reference>
<feature type="transmembrane region" description="Helical" evidence="1">
    <location>
        <begin position="12"/>
        <end position="34"/>
    </location>
</feature>
<keyword evidence="1" id="KW-0472">Membrane</keyword>
<name>A0A7X2NJ17_9CLOT</name>
<keyword evidence="1" id="KW-0812">Transmembrane</keyword>
<evidence type="ECO:0000313" key="2">
    <source>
        <dbReference type="EMBL" id="MSS35673.1"/>
    </source>
</evidence>
<keyword evidence="1" id="KW-1133">Transmembrane helix</keyword>
<proteinExistence type="predicted"/>
<evidence type="ECO:0000313" key="3">
    <source>
        <dbReference type="Proteomes" id="UP000429958"/>
    </source>
</evidence>
<dbReference type="Proteomes" id="UP000429958">
    <property type="component" value="Unassembled WGS sequence"/>
</dbReference>
<gene>
    <name evidence="2" type="ORF">FYJ39_03535</name>
</gene>
<dbReference type="Gene3D" id="3.90.1010.20">
    <property type="match status" value="1"/>
</dbReference>
<evidence type="ECO:0008006" key="4">
    <source>
        <dbReference type="Google" id="ProtNLM"/>
    </source>
</evidence>
<keyword evidence="3" id="KW-1185">Reference proteome</keyword>
<sequence>MSKEPMKQTSKSIAGIVIMALLSLIVIAISGPLYRTLRGPITNARPEYPLTDGAYTYEASQFDDSGWKERVSITVEDGIITSCSWDAFNEKGESKRKLSMDGQYVMTESGPTWAEQANSVANYVIEHQKVSGLANEQGYAMDTIASVSINIYPFVNGLEDCLKQAAE</sequence>
<comment type="caution">
    <text evidence="2">The sequence shown here is derived from an EMBL/GenBank/DDBJ whole genome shotgun (WGS) entry which is preliminary data.</text>
</comment>
<dbReference type="EMBL" id="VUMD01000002">
    <property type="protein sequence ID" value="MSS35673.1"/>
    <property type="molecule type" value="Genomic_DNA"/>
</dbReference>
<protein>
    <recommendedName>
        <fullName evidence="4">FMN-binding protein</fullName>
    </recommendedName>
</protein>
<dbReference type="AlphaFoldDB" id="A0A7X2NJ17"/>
<evidence type="ECO:0000256" key="1">
    <source>
        <dbReference type="SAM" id="Phobius"/>
    </source>
</evidence>
<accession>A0A7X2NJ17</accession>
<dbReference type="RefSeq" id="WP_154471067.1">
    <property type="nucleotide sequence ID" value="NZ_DBEWUL010000041.1"/>
</dbReference>
<organism evidence="2 3">
    <name type="scientific">Clostridium porci</name>
    <dbReference type="NCBI Taxonomy" id="2605778"/>
    <lineage>
        <taxon>Bacteria</taxon>
        <taxon>Bacillati</taxon>
        <taxon>Bacillota</taxon>
        <taxon>Clostridia</taxon>
        <taxon>Eubacteriales</taxon>
        <taxon>Clostridiaceae</taxon>
        <taxon>Clostridium</taxon>
    </lineage>
</organism>